<reference evidence="1 2" key="1">
    <citation type="submission" date="2018-10" db="EMBL/GenBank/DDBJ databases">
        <title>A high-quality apple genome assembly.</title>
        <authorList>
            <person name="Hu J."/>
        </authorList>
    </citation>
    <scope>NUCLEOTIDE SEQUENCE [LARGE SCALE GENOMIC DNA]</scope>
    <source>
        <strain evidence="2">cv. HFTH1</strain>
        <tissue evidence="1">Young leaf</tissue>
    </source>
</reference>
<sequence length="93" mass="10507">MSSHKRQVHEDAGIVKIDWVPPEYDDAVACFCHIPARAPTASRARLRRSTILSVLGPDHALIVLFLEIHASRTSQWVTHPRIALARTRLISEF</sequence>
<organism evidence="1 2">
    <name type="scientific">Malus domestica</name>
    <name type="common">Apple</name>
    <name type="synonym">Pyrus malus</name>
    <dbReference type="NCBI Taxonomy" id="3750"/>
    <lineage>
        <taxon>Eukaryota</taxon>
        <taxon>Viridiplantae</taxon>
        <taxon>Streptophyta</taxon>
        <taxon>Embryophyta</taxon>
        <taxon>Tracheophyta</taxon>
        <taxon>Spermatophyta</taxon>
        <taxon>Magnoliopsida</taxon>
        <taxon>eudicotyledons</taxon>
        <taxon>Gunneridae</taxon>
        <taxon>Pentapetalae</taxon>
        <taxon>rosids</taxon>
        <taxon>fabids</taxon>
        <taxon>Rosales</taxon>
        <taxon>Rosaceae</taxon>
        <taxon>Amygdaloideae</taxon>
        <taxon>Maleae</taxon>
        <taxon>Malus</taxon>
    </lineage>
</organism>
<proteinExistence type="predicted"/>
<comment type="caution">
    <text evidence="1">The sequence shown here is derived from an EMBL/GenBank/DDBJ whole genome shotgun (WGS) entry which is preliminary data.</text>
</comment>
<dbReference type="Proteomes" id="UP000290289">
    <property type="component" value="Chromosome 8"/>
</dbReference>
<keyword evidence="2" id="KW-1185">Reference proteome</keyword>
<dbReference type="EMBL" id="RDQH01000334">
    <property type="protein sequence ID" value="RXH91388.1"/>
    <property type="molecule type" value="Genomic_DNA"/>
</dbReference>
<accession>A0A498J6U7</accession>
<evidence type="ECO:0000313" key="2">
    <source>
        <dbReference type="Proteomes" id="UP000290289"/>
    </source>
</evidence>
<name>A0A498J6U7_MALDO</name>
<dbReference type="AlphaFoldDB" id="A0A498J6U7"/>
<protein>
    <submittedName>
        <fullName evidence="1">Uncharacterized protein</fullName>
    </submittedName>
</protein>
<gene>
    <name evidence="1" type="ORF">DVH24_020411</name>
</gene>
<evidence type="ECO:0000313" key="1">
    <source>
        <dbReference type="EMBL" id="RXH91388.1"/>
    </source>
</evidence>